<evidence type="ECO:0000313" key="6">
    <source>
        <dbReference type="EMBL" id="QRC91833.1"/>
    </source>
</evidence>
<evidence type="ECO:0000256" key="5">
    <source>
        <dbReference type="SAM" id="Phobius"/>
    </source>
</evidence>
<evidence type="ECO:0000313" key="7">
    <source>
        <dbReference type="Proteomes" id="UP000663193"/>
    </source>
</evidence>
<dbReference type="Pfam" id="PF01544">
    <property type="entry name" value="CorA"/>
    <property type="match status" value="1"/>
</dbReference>
<sequence length="340" mass="39560">MVYRGWEEGRIPSLRAENQTRKQEKRHMLMLRLFPTENCSPFTIVSVDDIQFSERIYVMSTECAGSLTPMILFIKYLRRLFVEYTSEWYSILAQIAKEVDPTVSDLSDYDPKRLLMFDDKDQNLSVTYFKIFQLLRTCGNMIEETHQDFLDWHAKILSTFKNDLEEQLDAQGPVTDVDMKKMREEWKKWKNKSKRRFEELRGRFKDKQQDVLSLTESLQNFIAVNEAKQSTRQNRYVLVFTTATVIYLPLSFVTAIFSMNNIRDSSPLYQSIRPFAWTIIAVSLATYAVAGFSILHMRGTTLKAAEKLKAKKKVMDGSVSLLLNRYGYKSRASEGEGSTV</sequence>
<comment type="subcellular location">
    <subcellularLocation>
        <location evidence="1">Cell membrane</location>
        <topology evidence="1">Multi-pass membrane protein</topology>
    </subcellularLocation>
</comment>
<organism evidence="6 7">
    <name type="scientific">Phaeosphaeria nodorum (strain SN15 / ATCC MYA-4574 / FGSC 10173)</name>
    <name type="common">Glume blotch fungus</name>
    <name type="synonym">Parastagonospora nodorum</name>
    <dbReference type="NCBI Taxonomy" id="321614"/>
    <lineage>
        <taxon>Eukaryota</taxon>
        <taxon>Fungi</taxon>
        <taxon>Dikarya</taxon>
        <taxon>Ascomycota</taxon>
        <taxon>Pezizomycotina</taxon>
        <taxon>Dothideomycetes</taxon>
        <taxon>Pleosporomycetidae</taxon>
        <taxon>Pleosporales</taxon>
        <taxon>Pleosporineae</taxon>
        <taxon>Phaeosphaeriaceae</taxon>
        <taxon>Parastagonospora</taxon>
    </lineage>
</organism>
<evidence type="ECO:0000256" key="1">
    <source>
        <dbReference type="ARBA" id="ARBA00004651"/>
    </source>
</evidence>
<dbReference type="AlphaFoldDB" id="A0A7U2ETQ8"/>
<name>A0A7U2ETQ8_PHANO</name>
<evidence type="ECO:0000256" key="4">
    <source>
        <dbReference type="ARBA" id="ARBA00023136"/>
    </source>
</evidence>
<feature type="transmembrane region" description="Helical" evidence="5">
    <location>
        <begin position="236"/>
        <end position="257"/>
    </location>
</feature>
<keyword evidence="7" id="KW-1185">Reference proteome</keyword>
<accession>A0A7U2ETQ8</accession>
<feature type="transmembrane region" description="Helical" evidence="5">
    <location>
        <begin position="277"/>
        <end position="297"/>
    </location>
</feature>
<proteinExistence type="predicted"/>
<reference evidence="7" key="1">
    <citation type="journal article" date="2021" name="BMC Genomics">
        <title>Chromosome-level genome assembly and manually-curated proteome of model necrotroph Parastagonospora nodorum Sn15 reveals a genome-wide trove of candidate effector homologs, and redundancy of virulence-related functions within an accessory chromosome.</title>
        <authorList>
            <person name="Bertazzoni S."/>
            <person name="Jones D.A.B."/>
            <person name="Phan H.T."/>
            <person name="Tan K.-C."/>
            <person name="Hane J.K."/>
        </authorList>
    </citation>
    <scope>NUCLEOTIDE SEQUENCE [LARGE SCALE GENOMIC DNA]</scope>
    <source>
        <strain evidence="7">SN15 / ATCC MYA-4574 / FGSC 10173)</strain>
    </source>
</reference>
<dbReference type="SUPFAM" id="SSF144083">
    <property type="entry name" value="Magnesium transport protein CorA, transmembrane region"/>
    <property type="match status" value="1"/>
</dbReference>
<dbReference type="PANTHER" id="PTHR46494:SF1">
    <property type="entry name" value="CORA FAMILY METAL ION TRANSPORTER (EUROFUNG)"/>
    <property type="match status" value="1"/>
</dbReference>
<dbReference type="GO" id="GO:0005886">
    <property type="term" value="C:plasma membrane"/>
    <property type="evidence" value="ECO:0007669"/>
    <property type="project" value="UniProtKB-SubCell"/>
</dbReference>
<dbReference type="OrthoDB" id="426293at2759"/>
<dbReference type="InterPro" id="IPR002523">
    <property type="entry name" value="MgTranspt_CorA/ZnTranspt_ZntB"/>
</dbReference>
<keyword evidence="4 5" id="KW-0472">Membrane</keyword>
<evidence type="ECO:0000256" key="2">
    <source>
        <dbReference type="ARBA" id="ARBA00022692"/>
    </source>
</evidence>
<keyword evidence="3 5" id="KW-1133">Transmembrane helix</keyword>
<protein>
    <recommendedName>
        <fullName evidence="8">Magnesium transporter</fullName>
    </recommendedName>
</protein>
<dbReference type="EMBL" id="CP069024">
    <property type="protein sequence ID" value="QRC91833.1"/>
    <property type="molecule type" value="Genomic_DNA"/>
</dbReference>
<gene>
    <name evidence="6" type="ORF">JI435_020250</name>
</gene>
<keyword evidence="2 5" id="KW-0812">Transmembrane</keyword>
<dbReference type="InterPro" id="IPR045863">
    <property type="entry name" value="CorA_TM1_TM2"/>
</dbReference>
<dbReference type="Gene3D" id="1.20.58.340">
    <property type="entry name" value="Magnesium transport protein CorA, transmembrane region"/>
    <property type="match status" value="1"/>
</dbReference>
<dbReference type="PANTHER" id="PTHR46494">
    <property type="entry name" value="CORA FAMILY METAL ION TRANSPORTER (EUROFUNG)"/>
    <property type="match status" value="1"/>
</dbReference>
<dbReference type="Proteomes" id="UP000663193">
    <property type="component" value="Chromosome 2"/>
</dbReference>
<evidence type="ECO:0000256" key="3">
    <source>
        <dbReference type="ARBA" id="ARBA00022989"/>
    </source>
</evidence>
<evidence type="ECO:0008006" key="8">
    <source>
        <dbReference type="Google" id="ProtNLM"/>
    </source>
</evidence>
<dbReference type="VEuPathDB" id="FungiDB:JI435_020250"/>
<dbReference type="GO" id="GO:0046873">
    <property type="term" value="F:metal ion transmembrane transporter activity"/>
    <property type="evidence" value="ECO:0007669"/>
    <property type="project" value="InterPro"/>
</dbReference>